<dbReference type="Pfam" id="PF13242">
    <property type="entry name" value="Hydrolase_like"/>
    <property type="match status" value="1"/>
</dbReference>
<sequence>VAEGSDIVSVLVLSGETKKEELKNYSTQPDIMVDNIGLLTNLLDKM</sequence>
<dbReference type="AlphaFoldDB" id="A0A7X9NKP8"/>
<gene>
    <name evidence="1" type="ORF">HF861_11580</name>
</gene>
<name>A0A7X9NKP8_9FIRM</name>
<feature type="non-terminal residue" evidence="1">
    <location>
        <position position="1"/>
    </location>
</feature>
<protein>
    <submittedName>
        <fullName evidence="1">HAD family hydrolase</fullName>
    </submittedName>
</protein>
<accession>A0A7X9NKP8</accession>
<dbReference type="EMBL" id="JABAFR010000046">
    <property type="protein sequence ID" value="NME45501.1"/>
    <property type="molecule type" value="Genomic_DNA"/>
</dbReference>
<keyword evidence="1" id="KW-0378">Hydrolase</keyword>
<proteinExistence type="predicted"/>
<dbReference type="Proteomes" id="UP000540014">
    <property type="component" value="Unassembled WGS sequence"/>
</dbReference>
<reference evidence="1 2" key="1">
    <citation type="submission" date="2020-04" db="EMBL/GenBank/DDBJ databases">
        <authorList>
            <person name="Hitch T.C.A."/>
            <person name="Wylensek D."/>
            <person name="Clavel T."/>
        </authorList>
    </citation>
    <scope>NUCLEOTIDE SEQUENCE [LARGE SCALE GENOMIC DNA]</scope>
    <source>
        <strain evidence="1 2">BSM-383-APC-22F</strain>
    </source>
</reference>
<organism evidence="1 2">
    <name type="scientific">Faecalicoccus pleomorphus</name>
    <dbReference type="NCBI Taxonomy" id="1323"/>
    <lineage>
        <taxon>Bacteria</taxon>
        <taxon>Bacillati</taxon>
        <taxon>Bacillota</taxon>
        <taxon>Erysipelotrichia</taxon>
        <taxon>Erysipelotrichales</taxon>
        <taxon>Erysipelotrichaceae</taxon>
        <taxon>Faecalicoccus</taxon>
    </lineage>
</organism>
<evidence type="ECO:0000313" key="2">
    <source>
        <dbReference type="Proteomes" id="UP000540014"/>
    </source>
</evidence>
<comment type="caution">
    <text evidence="1">The sequence shown here is derived from an EMBL/GenBank/DDBJ whole genome shotgun (WGS) entry which is preliminary data.</text>
</comment>
<evidence type="ECO:0000313" key="1">
    <source>
        <dbReference type="EMBL" id="NME45501.1"/>
    </source>
</evidence>
<dbReference type="GO" id="GO:0016787">
    <property type="term" value="F:hydrolase activity"/>
    <property type="evidence" value="ECO:0007669"/>
    <property type="project" value="UniProtKB-KW"/>
</dbReference>